<evidence type="ECO:0008006" key="2">
    <source>
        <dbReference type="Google" id="ProtNLM"/>
    </source>
</evidence>
<dbReference type="AlphaFoldDB" id="A0AAT9G7V7"/>
<dbReference type="SUPFAM" id="SSF55486">
    <property type="entry name" value="Metalloproteases ('zincins'), catalytic domain"/>
    <property type="match status" value="1"/>
</dbReference>
<dbReference type="Gene3D" id="1.10.390.10">
    <property type="entry name" value="Neutral Protease Domain 2"/>
    <property type="match status" value="1"/>
</dbReference>
<dbReference type="InterPro" id="IPR027268">
    <property type="entry name" value="Peptidase_M4/M1_CTD_sf"/>
</dbReference>
<accession>A0AAT9G7V7</accession>
<gene>
    <name evidence="1" type="ORF">DMENIID0002_05270</name>
</gene>
<organism evidence="1">
    <name type="scientific">Candidatus Tisiphia endosymbiont of Sergentomyia squamirostris</name>
    <dbReference type="NCBI Taxonomy" id="3113639"/>
    <lineage>
        <taxon>Bacteria</taxon>
        <taxon>Pseudomonadati</taxon>
        <taxon>Pseudomonadota</taxon>
        <taxon>Alphaproteobacteria</taxon>
        <taxon>Rickettsiales</taxon>
        <taxon>Rickettsiaceae</taxon>
        <taxon>Rickettsieae</taxon>
        <taxon>Candidatus Tisiphia</taxon>
    </lineage>
</organism>
<proteinExistence type="predicted"/>
<dbReference type="EMBL" id="AP029170">
    <property type="protein sequence ID" value="BFD45881.1"/>
    <property type="molecule type" value="Genomic_DNA"/>
</dbReference>
<name>A0AAT9G7V7_9RICK</name>
<protein>
    <recommendedName>
        <fullName evidence="2">Peptidase M61 catalytic domain-containing protein</fullName>
    </recommendedName>
</protein>
<reference evidence="1" key="1">
    <citation type="submission" date="2024-01" db="EMBL/GenBank/DDBJ databases">
        <title>Sequencing the genomes of a sandfly, Sergentomyia squamirostris, and its two endosymbionts.</title>
        <authorList>
            <person name="Itokawa K."/>
            <person name="Sanjoba C."/>
        </authorList>
    </citation>
    <scope>NUCLEOTIDE SEQUENCE</scope>
    <source>
        <strain evidence="1">RiSSQ</strain>
    </source>
</reference>
<evidence type="ECO:0000313" key="1">
    <source>
        <dbReference type="EMBL" id="BFD45881.1"/>
    </source>
</evidence>
<sequence>MEFTSPNSNQTELYIPHQVWGHDLSNQIKNIHVENGVFIKNANKITHKPNQKIIVWYDILNTQEKLGSSYYTYIIDQGFYFLYKFALICPKLYTNDESIDVDIKFASHNDVFTNFGNIAANKIQKLNLTADNLISKGFAISGNHSILQNVNYKGNNIIFFSIDTKSQESLTKLLYEIINAQERFFETKNNDNLFVFINNHRKHNSFYGTLIGSNTVLYLLPEKFNVNDFNIKHLLAHENLHKWIGNTLIKEKEETLYKWFTEGFTQYFTDKINLTNGIVTFEEYLGNYNKILQKYYTSPYLLFDNETISKLYWDNALASELPYDRGYIIASVLDLKIQNLTNTQFSLDNLIKTIVANHTHSKKEKFTTTIMMQYINNITKNNLKRTVNKFVKYGNFDLSNFLNNSKLHYKKIAINDYGFDITNFQKIVSNLKKDSTAYKAGLRNNDKFKKIHISQENQEAIAEITIELINGRLIKYYAKKKLIKIPEYTSIYK</sequence>